<evidence type="ECO:0000256" key="2">
    <source>
        <dbReference type="SAM" id="MobiDB-lite"/>
    </source>
</evidence>
<dbReference type="EMBL" id="CAUJNA010003403">
    <property type="protein sequence ID" value="CAJ1401163.1"/>
    <property type="molecule type" value="Genomic_DNA"/>
</dbReference>
<dbReference type="AlphaFoldDB" id="A0AA36J7P9"/>
<proteinExistence type="predicted"/>
<feature type="signal peptide" evidence="3">
    <location>
        <begin position="1"/>
        <end position="16"/>
    </location>
</feature>
<feature type="compositionally biased region" description="Basic residues" evidence="2">
    <location>
        <begin position="61"/>
        <end position="78"/>
    </location>
</feature>
<evidence type="ECO:0000256" key="3">
    <source>
        <dbReference type="SAM" id="SignalP"/>
    </source>
</evidence>
<keyword evidence="1" id="KW-0175">Coiled coil</keyword>
<evidence type="ECO:0000256" key="1">
    <source>
        <dbReference type="SAM" id="Coils"/>
    </source>
</evidence>
<accession>A0AA36J7P9</accession>
<feature type="coiled-coil region" evidence="1">
    <location>
        <begin position="162"/>
        <end position="221"/>
    </location>
</feature>
<keyword evidence="3" id="KW-0732">Signal</keyword>
<comment type="caution">
    <text evidence="4">The sequence shown here is derived from an EMBL/GenBank/DDBJ whole genome shotgun (WGS) entry which is preliminary data.</text>
</comment>
<evidence type="ECO:0000313" key="4">
    <source>
        <dbReference type="EMBL" id="CAJ1401163.1"/>
    </source>
</evidence>
<protein>
    <submittedName>
        <fullName evidence="4">Uncharacterized protein</fullName>
    </submittedName>
</protein>
<sequence length="226" mass="25445">MRGAWLLVPLLSLSLAAREGSELAEDLDGGWRHSHAEKHRDVSGALGPWAGHRSSLAERRQRARRSRHARHRRSRQRPARSMSRRQSEPPETETSGAEPASGGGEDASREEKLQIETAARKEPDDCGPLMGDEPAEVQAQVRRCLKQRKRQVLEVQEKLQQRAKQERLLADESDKVRKLQKEIGDMDATTAAFVNDEQVVKAALEQDKQRVQLRINKLDADGEDAD</sequence>
<feature type="compositionally biased region" description="Basic and acidic residues" evidence="2">
    <location>
        <begin position="106"/>
        <end position="124"/>
    </location>
</feature>
<feature type="chain" id="PRO_5041250334" evidence="3">
    <location>
        <begin position="17"/>
        <end position="226"/>
    </location>
</feature>
<reference evidence="4" key="1">
    <citation type="submission" date="2023-08" db="EMBL/GenBank/DDBJ databases">
        <authorList>
            <person name="Chen Y."/>
            <person name="Shah S."/>
            <person name="Dougan E. K."/>
            <person name="Thang M."/>
            <person name="Chan C."/>
        </authorList>
    </citation>
    <scope>NUCLEOTIDE SEQUENCE</scope>
</reference>
<name>A0AA36J7P9_9DINO</name>
<feature type="region of interest" description="Disordered" evidence="2">
    <location>
        <begin position="22"/>
        <end position="134"/>
    </location>
</feature>
<gene>
    <name evidence="4" type="ORF">EVOR1521_LOCUS24363</name>
</gene>
<evidence type="ECO:0000313" key="5">
    <source>
        <dbReference type="Proteomes" id="UP001178507"/>
    </source>
</evidence>
<keyword evidence="5" id="KW-1185">Reference proteome</keyword>
<dbReference type="Proteomes" id="UP001178507">
    <property type="component" value="Unassembled WGS sequence"/>
</dbReference>
<organism evidence="4 5">
    <name type="scientific">Effrenium voratum</name>
    <dbReference type="NCBI Taxonomy" id="2562239"/>
    <lineage>
        <taxon>Eukaryota</taxon>
        <taxon>Sar</taxon>
        <taxon>Alveolata</taxon>
        <taxon>Dinophyceae</taxon>
        <taxon>Suessiales</taxon>
        <taxon>Symbiodiniaceae</taxon>
        <taxon>Effrenium</taxon>
    </lineage>
</organism>